<feature type="chain" id="PRO_5038750614" evidence="5">
    <location>
        <begin position="22"/>
        <end position="584"/>
    </location>
</feature>
<dbReference type="AlphaFoldDB" id="A0A1E3A8D7"/>
<accession>A0A1E3A8D7</accession>
<dbReference type="RefSeq" id="WP_069159233.1">
    <property type="nucleotide sequence ID" value="NZ_JBKXXQ010000016.1"/>
</dbReference>
<dbReference type="Pfam" id="PF00496">
    <property type="entry name" value="SBP_bac_5"/>
    <property type="match status" value="1"/>
</dbReference>
<evidence type="ECO:0000256" key="5">
    <source>
        <dbReference type="SAM" id="SignalP"/>
    </source>
</evidence>
<evidence type="ECO:0000256" key="2">
    <source>
        <dbReference type="ARBA" id="ARBA00022448"/>
    </source>
</evidence>
<dbReference type="InterPro" id="IPR039424">
    <property type="entry name" value="SBP_5"/>
</dbReference>
<keyword evidence="2" id="KW-0813">Transport</keyword>
<feature type="region of interest" description="Disordered" evidence="4">
    <location>
        <begin position="26"/>
        <end position="55"/>
    </location>
</feature>
<proteinExistence type="inferred from homology"/>
<dbReference type="Gene3D" id="3.40.190.10">
    <property type="entry name" value="Periplasmic binding protein-like II"/>
    <property type="match status" value="1"/>
</dbReference>
<feature type="signal peptide" evidence="5">
    <location>
        <begin position="1"/>
        <end position="21"/>
    </location>
</feature>
<dbReference type="PATRIC" id="fig|1432052.3.peg.6421"/>
<name>A0A1E3A8D7_9FIRM</name>
<dbReference type="PANTHER" id="PTHR30290:SF9">
    <property type="entry name" value="OLIGOPEPTIDE-BINDING PROTEIN APPA"/>
    <property type="match status" value="1"/>
</dbReference>
<dbReference type="SUPFAM" id="SSF53850">
    <property type="entry name" value="Periplasmic binding protein-like II"/>
    <property type="match status" value="1"/>
</dbReference>
<dbReference type="GO" id="GO:1904680">
    <property type="term" value="F:peptide transmembrane transporter activity"/>
    <property type="evidence" value="ECO:0007669"/>
    <property type="project" value="TreeGrafter"/>
</dbReference>
<reference evidence="7 8" key="1">
    <citation type="submission" date="2016-07" db="EMBL/GenBank/DDBJ databases">
        <title>Characterization of isolates of Eisenbergiella tayi derived from blood cultures, using whole genome sequencing.</title>
        <authorList>
            <person name="Burdz T."/>
            <person name="Wiebe D."/>
            <person name="Huynh C."/>
            <person name="Bernard K."/>
        </authorList>
    </citation>
    <scope>NUCLEOTIDE SEQUENCE [LARGE SCALE GENOMIC DNA]</scope>
    <source>
        <strain evidence="7 8">NML 120489</strain>
    </source>
</reference>
<sequence length="584" mass="64280">MKSKKLLALLVTTAMIGSFLAGCGGNAESSDDSGNSDSAIAETSSSGSSETTTEKVVNTGIRSIGENGGSQMDHQVDKIVMTATSTSINVGPFAPSSPGTVVKDHLYGNLFYIPDFGSSEEDLVPYIAKSFTKIDSKTYDIEIFDYIKDSQGNSITIDDVIWSINKSIEIGQFVDGGSGIASLDKIDDYHMTMKLNFDSPNTFSNLVGNDRLYIINQEWWENATDAEKQENPATTGPYTVKEFISGSGATIVANDNFWQTDEEYLKNLLPAYRNVKEITYTAITEASMRVIALENNEVDGANISATDLDTFFDYETMQPKDGWIVDIAPTTYAHYLFPNMDAENSVVGANLELRKAIFYALDSEQIMIASGYNEATAKKLTALASEAWAGYQDEWLNRDYWPYDPEKAVECLNNAGYKSGELTVRLLSSSSLYNDSVRSVIISQLGAIGINVENVTVEQALFSTYKNDPTIWDLMIDVKSTGTGHVVSYYDYNFNGANYQNGGVNFCKDEELYARLDAILQEPSDENIKSIEQYIEEQAIMYGLFSSAPPCWVYKSDIIEIGTSGVKQEPAAHVFSDNYKSAGN</sequence>
<comment type="similarity">
    <text evidence="1">Belongs to the bacterial solute-binding protein 5 family.</text>
</comment>
<dbReference type="InterPro" id="IPR000914">
    <property type="entry name" value="SBP_5_dom"/>
</dbReference>
<dbReference type="GO" id="GO:0015833">
    <property type="term" value="P:peptide transport"/>
    <property type="evidence" value="ECO:0007669"/>
    <property type="project" value="TreeGrafter"/>
</dbReference>
<dbReference type="Proteomes" id="UP000095003">
    <property type="component" value="Unassembled WGS sequence"/>
</dbReference>
<gene>
    <name evidence="7" type="primary">appA_4</name>
    <name evidence="7" type="ORF">BEH84_05810</name>
</gene>
<dbReference type="CDD" id="cd00995">
    <property type="entry name" value="PBP2_NikA_DppA_OppA_like"/>
    <property type="match status" value="1"/>
</dbReference>
<evidence type="ECO:0000313" key="7">
    <source>
        <dbReference type="EMBL" id="ODM04747.1"/>
    </source>
</evidence>
<feature type="domain" description="Solute-binding protein family 5" evidence="6">
    <location>
        <begin position="123"/>
        <end position="499"/>
    </location>
</feature>
<protein>
    <submittedName>
        <fullName evidence="7">Oligopeptide-binding protein AppA</fullName>
    </submittedName>
</protein>
<evidence type="ECO:0000256" key="4">
    <source>
        <dbReference type="SAM" id="MobiDB-lite"/>
    </source>
</evidence>
<organism evidence="7 8">
    <name type="scientific">Eisenbergiella tayi</name>
    <dbReference type="NCBI Taxonomy" id="1432052"/>
    <lineage>
        <taxon>Bacteria</taxon>
        <taxon>Bacillati</taxon>
        <taxon>Bacillota</taxon>
        <taxon>Clostridia</taxon>
        <taxon>Lachnospirales</taxon>
        <taxon>Lachnospiraceae</taxon>
        <taxon>Eisenbergiella</taxon>
    </lineage>
</organism>
<dbReference type="Gene3D" id="3.10.105.10">
    <property type="entry name" value="Dipeptide-binding Protein, Domain 3"/>
    <property type="match status" value="1"/>
</dbReference>
<evidence type="ECO:0000259" key="6">
    <source>
        <dbReference type="Pfam" id="PF00496"/>
    </source>
</evidence>
<feature type="compositionally biased region" description="Low complexity" evidence="4">
    <location>
        <begin position="42"/>
        <end position="51"/>
    </location>
</feature>
<keyword evidence="3 5" id="KW-0732">Signal</keyword>
<evidence type="ECO:0000313" key="8">
    <source>
        <dbReference type="Proteomes" id="UP000095003"/>
    </source>
</evidence>
<evidence type="ECO:0000256" key="3">
    <source>
        <dbReference type="ARBA" id="ARBA00022729"/>
    </source>
</evidence>
<evidence type="ECO:0000256" key="1">
    <source>
        <dbReference type="ARBA" id="ARBA00005695"/>
    </source>
</evidence>
<dbReference type="PANTHER" id="PTHR30290">
    <property type="entry name" value="PERIPLASMIC BINDING COMPONENT OF ABC TRANSPORTER"/>
    <property type="match status" value="1"/>
</dbReference>
<comment type="caution">
    <text evidence="7">The sequence shown here is derived from an EMBL/GenBank/DDBJ whole genome shotgun (WGS) entry which is preliminary data.</text>
</comment>
<dbReference type="EMBL" id="MCGI01000007">
    <property type="protein sequence ID" value="ODM04747.1"/>
    <property type="molecule type" value="Genomic_DNA"/>
</dbReference>
<dbReference type="PROSITE" id="PS51257">
    <property type="entry name" value="PROKAR_LIPOPROTEIN"/>
    <property type="match status" value="1"/>
</dbReference>